<protein>
    <recommendedName>
        <fullName evidence="1">DUF7726 domain-containing protein</fullName>
    </recommendedName>
</protein>
<dbReference type="Pfam" id="PF24852">
    <property type="entry name" value="DUF7726"/>
    <property type="match status" value="2"/>
</dbReference>
<accession>A0A9P4HAQ2</accession>
<dbReference type="InterPro" id="IPR056143">
    <property type="entry name" value="DUF7726"/>
</dbReference>
<evidence type="ECO:0000313" key="2">
    <source>
        <dbReference type="EMBL" id="KAF2030612.1"/>
    </source>
</evidence>
<feature type="domain" description="DUF7726" evidence="1">
    <location>
        <begin position="25"/>
        <end position="95"/>
    </location>
</feature>
<dbReference type="PANTHER" id="PTHR42339">
    <property type="entry name" value="HISTONE H1"/>
    <property type="match status" value="1"/>
</dbReference>
<dbReference type="AlphaFoldDB" id="A0A9P4HAQ2"/>
<dbReference type="PANTHER" id="PTHR42339:SF1">
    <property type="entry name" value="HISTONE H1"/>
    <property type="match status" value="1"/>
</dbReference>
<dbReference type="Proteomes" id="UP000799777">
    <property type="component" value="Unassembled WGS sequence"/>
</dbReference>
<comment type="caution">
    <text evidence="2">The sequence shown here is derived from an EMBL/GenBank/DDBJ whole genome shotgun (WGS) entry which is preliminary data.</text>
</comment>
<keyword evidence="3" id="KW-1185">Reference proteome</keyword>
<evidence type="ECO:0000313" key="3">
    <source>
        <dbReference type="Proteomes" id="UP000799777"/>
    </source>
</evidence>
<sequence>MTKRTSDQFMAMDDDEPEYELEDVPMTESCDVVRRKIRAFIDNGEMKVGEFQKAINVTSNSSSRFMGQNGPHKGSGSDVYMLAWAFFKKRELRGIQTTANKKAKTVEPGSKDAVPSVQEIVLEGEMDDSVLVFDTCDEIRRKISAHLKKPGVTQAAFLRDVAAQYHTEPKKIQSSQLSKFRSKKGPYAGNTGVIFYGAYVYFEKLRIKEKKPKGIKRLEMEDVWASQGGMDTERRRGDRVWCAPGLQPHIDSLGLVHFSAKP</sequence>
<dbReference type="EMBL" id="ML978188">
    <property type="protein sequence ID" value="KAF2030612.1"/>
    <property type="molecule type" value="Genomic_DNA"/>
</dbReference>
<proteinExistence type="predicted"/>
<organism evidence="2 3">
    <name type="scientific">Setomelanomma holmii</name>
    <dbReference type="NCBI Taxonomy" id="210430"/>
    <lineage>
        <taxon>Eukaryota</taxon>
        <taxon>Fungi</taxon>
        <taxon>Dikarya</taxon>
        <taxon>Ascomycota</taxon>
        <taxon>Pezizomycotina</taxon>
        <taxon>Dothideomycetes</taxon>
        <taxon>Pleosporomycetidae</taxon>
        <taxon>Pleosporales</taxon>
        <taxon>Pleosporineae</taxon>
        <taxon>Phaeosphaeriaceae</taxon>
        <taxon>Setomelanomma</taxon>
    </lineage>
</organism>
<evidence type="ECO:0000259" key="1">
    <source>
        <dbReference type="Pfam" id="PF24852"/>
    </source>
</evidence>
<dbReference type="OrthoDB" id="2592504at2759"/>
<reference evidence="2" key="1">
    <citation type="journal article" date="2020" name="Stud. Mycol.">
        <title>101 Dothideomycetes genomes: a test case for predicting lifestyles and emergence of pathogens.</title>
        <authorList>
            <person name="Haridas S."/>
            <person name="Albert R."/>
            <person name="Binder M."/>
            <person name="Bloem J."/>
            <person name="Labutti K."/>
            <person name="Salamov A."/>
            <person name="Andreopoulos B."/>
            <person name="Baker S."/>
            <person name="Barry K."/>
            <person name="Bills G."/>
            <person name="Bluhm B."/>
            <person name="Cannon C."/>
            <person name="Castanera R."/>
            <person name="Culley D."/>
            <person name="Daum C."/>
            <person name="Ezra D."/>
            <person name="Gonzalez J."/>
            <person name="Henrissat B."/>
            <person name="Kuo A."/>
            <person name="Liang C."/>
            <person name="Lipzen A."/>
            <person name="Lutzoni F."/>
            <person name="Magnuson J."/>
            <person name="Mondo S."/>
            <person name="Nolan M."/>
            <person name="Ohm R."/>
            <person name="Pangilinan J."/>
            <person name="Park H.-J."/>
            <person name="Ramirez L."/>
            <person name="Alfaro M."/>
            <person name="Sun H."/>
            <person name="Tritt A."/>
            <person name="Yoshinaga Y."/>
            <person name="Zwiers L.-H."/>
            <person name="Turgeon B."/>
            <person name="Goodwin S."/>
            <person name="Spatafora J."/>
            <person name="Crous P."/>
            <person name="Grigoriev I."/>
        </authorList>
    </citation>
    <scope>NUCLEOTIDE SEQUENCE</scope>
    <source>
        <strain evidence="2">CBS 110217</strain>
    </source>
</reference>
<feature type="domain" description="DUF7726" evidence="1">
    <location>
        <begin position="132"/>
        <end position="210"/>
    </location>
</feature>
<gene>
    <name evidence="2" type="ORF">EK21DRAFT_88734</name>
</gene>
<name>A0A9P4HAQ2_9PLEO</name>